<feature type="region of interest" description="Disordered" evidence="1">
    <location>
        <begin position="85"/>
        <end position="104"/>
    </location>
</feature>
<reference evidence="4 5" key="1">
    <citation type="journal article" date="2021" name="MBio">
        <title>A New Model Trypanosomatid, Novymonas esmeraldas: Genomic Perception of Its 'Candidatus Pandoraea novymonadis' Endosymbiont.</title>
        <authorList>
            <person name="Zakharova A."/>
            <person name="Saura A."/>
            <person name="Butenko A."/>
            <person name="Podesvova L."/>
            <person name="Warmusova S."/>
            <person name="Kostygov A.Y."/>
            <person name="Nenarokova A."/>
            <person name="Lukes J."/>
            <person name="Opperdoes F.R."/>
            <person name="Yurchenko V."/>
        </authorList>
    </citation>
    <scope>NUCLEOTIDE SEQUENCE [LARGE SCALE GENOMIC DNA]</scope>
    <source>
        <strain evidence="4 5">E262AT.01</strain>
    </source>
</reference>
<dbReference type="PROSITE" id="PS50181">
    <property type="entry name" value="FBOX"/>
    <property type="match status" value="1"/>
</dbReference>
<dbReference type="InterPro" id="IPR001810">
    <property type="entry name" value="F-box_dom"/>
</dbReference>
<comment type="caution">
    <text evidence="4">The sequence shown here is derived from an EMBL/GenBank/DDBJ whole genome shotgun (WGS) entry which is preliminary data.</text>
</comment>
<dbReference type="AlphaFoldDB" id="A0AAW0EJ27"/>
<evidence type="ECO:0000256" key="1">
    <source>
        <dbReference type="SAM" id="MobiDB-lite"/>
    </source>
</evidence>
<feature type="domain" description="F-box" evidence="3">
    <location>
        <begin position="1"/>
        <end position="47"/>
    </location>
</feature>
<organism evidence="4 5">
    <name type="scientific">Novymonas esmeraldas</name>
    <dbReference type="NCBI Taxonomy" id="1808958"/>
    <lineage>
        <taxon>Eukaryota</taxon>
        <taxon>Discoba</taxon>
        <taxon>Euglenozoa</taxon>
        <taxon>Kinetoplastea</taxon>
        <taxon>Metakinetoplastina</taxon>
        <taxon>Trypanosomatida</taxon>
        <taxon>Trypanosomatidae</taxon>
        <taxon>Novymonas</taxon>
    </lineage>
</organism>
<dbReference type="Pfam" id="PF12937">
    <property type="entry name" value="F-box-like"/>
    <property type="match status" value="1"/>
</dbReference>
<feature type="signal peptide" evidence="2">
    <location>
        <begin position="1"/>
        <end position="27"/>
    </location>
</feature>
<dbReference type="Gene3D" id="1.20.1280.50">
    <property type="match status" value="1"/>
</dbReference>
<feature type="compositionally biased region" description="Polar residues" evidence="1">
    <location>
        <begin position="396"/>
        <end position="410"/>
    </location>
</feature>
<feature type="region of interest" description="Disordered" evidence="1">
    <location>
        <begin position="394"/>
        <end position="416"/>
    </location>
</feature>
<feature type="chain" id="PRO_5043317591" evidence="2">
    <location>
        <begin position="28"/>
        <end position="510"/>
    </location>
</feature>
<name>A0AAW0EJ27_9TRYP</name>
<dbReference type="SUPFAM" id="SSF81383">
    <property type="entry name" value="F-box domain"/>
    <property type="match status" value="1"/>
</dbReference>
<evidence type="ECO:0000259" key="3">
    <source>
        <dbReference type="PROSITE" id="PS50181"/>
    </source>
</evidence>
<evidence type="ECO:0000313" key="5">
    <source>
        <dbReference type="Proteomes" id="UP001430356"/>
    </source>
</evidence>
<protein>
    <submittedName>
        <fullName evidence="4">F-box domain/F-box-like</fullName>
    </submittedName>
</protein>
<dbReference type="InterPro" id="IPR043136">
    <property type="entry name" value="B30.2/SPRY_sf"/>
</dbReference>
<keyword evidence="5" id="KW-1185">Reference proteome</keyword>
<dbReference type="EMBL" id="JAECZO010000032">
    <property type="protein sequence ID" value="KAK7194140.1"/>
    <property type="molecule type" value="Genomic_DNA"/>
</dbReference>
<evidence type="ECO:0000313" key="4">
    <source>
        <dbReference type="EMBL" id="KAK7194140.1"/>
    </source>
</evidence>
<dbReference type="InterPro" id="IPR036047">
    <property type="entry name" value="F-box-like_dom_sf"/>
</dbReference>
<keyword evidence="2" id="KW-0732">Signal</keyword>
<evidence type="ECO:0000256" key="2">
    <source>
        <dbReference type="SAM" id="SignalP"/>
    </source>
</evidence>
<feature type="compositionally biased region" description="Basic and acidic residues" evidence="1">
    <location>
        <begin position="332"/>
        <end position="344"/>
    </location>
</feature>
<accession>A0AAW0EJ27</accession>
<sequence>MVSLANVSVAALQVILAFCDYAELASATRVCRSWRRYASRSDVWRRVAQRDVYRARNTEYQIVVKTLPNGAASPHAARLYTAQVRTREHHRRDNGGDGSDSGGTLCAASTRSSASSYTAGSSASAGISGLGSSAEVRDICTRYLSRLTFTAGSSVAAVAHREASAGRVTPADAPPLPVWEDGCTRRSGVLLYDRCDPGAFCYYAATPLQPWCTVLMDQLCVSAATLCRLSGHPQHHRPQHGGDDSDEVGGSGSARCLDLAFRFEVPAILRHDPPHRPDVVTPRLPPSLRIGVVEAAQMPAYRRGLHRVVRGILFYPGATFDAAVTPEMNTDDTTREWRSPDHALRRPRAHSQPHQTPAATAASIFGRCPSNSDCDDLAEAATAEEEVAAWLAESVQEASRGTSGRPSTSAEDAGNTGDVAFAVGDTPCSYGYDAEGFYISAAASYPLGAPLMKGDVLHVSFLPDEDVIVVSRNTERLGTLVADAFSDDQRWYVAVSLRNSGVRVLPPPLL</sequence>
<dbReference type="Gene3D" id="2.60.120.920">
    <property type="match status" value="1"/>
</dbReference>
<dbReference type="Proteomes" id="UP001430356">
    <property type="component" value="Unassembled WGS sequence"/>
</dbReference>
<feature type="region of interest" description="Disordered" evidence="1">
    <location>
        <begin position="329"/>
        <end position="360"/>
    </location>
</feature>
<proteinExistence type="predicted"/>
<gene>
    <name evidence="4" type="ORF">NESM_000327300</name>
</gene>